<gene>
    <name evidence="2" type="ORF">M8523_28525</name>
</gene>
<evidence type="ECO:0000313" key="2">
    <source>
        <dbReference type="EMBL" id="MCW6511907.1"/>
    </source>
</evidence>
<proteinExistence type="predicted"/>
<name>A0AA41Z9S5_9HYPH</name>
<dbReference type="EMBL" id="JAMOIM010000035">
    <property type="protein sequence ID" value="MCW6511907.1"/>
    <property type="molecule type" value="Genomic_DNA"/>
</dbReference>
<dbReference type="AlphaFoldDB" id="A0AA41Z9S5"/>
<sequence length="57" mass="6251">MDYSFPHSTDHGVLHELKEPGEGGRGRAGQDAREHHRQPERGGTGLAQRRGDFLADG</sequence>
<dbReference type="Proteomes" id="UP001165667">
    <property type="component" value="Unassembled WGS sequence"/>
</dbReference>
<reference evidence="2" key="1">
    <citation type="submission" date="2022-05" db="EMBL/GenBank/DDBJ databases">
        <authorList>
            <person name="Pankratov T."/>
        </authorList>
    </citation>
    <scope>NUCLEOTIDE SEQUENCE</scope>
    <source>
        <strain evidence="2">BP6-180914</strain>
    </source>
</reference>
<comment type="caution">
    <text evidence="2">The sequence shown here is derived from an EMBL/GenBank/DDBJ whole genome shotgun (WGS) entry which is preliminary data.</text>
</comment>
<feature type="compositionally biased region" description="Basic and acidic residues" evidence="1">
    <location>
        <begin position="8"/>
        <end position="40"/>
    </location>
</feature>
<evidence type="ECO:0000256" key="1">
    <source>
        <dbReference type="SAM" id="MobiDB-lite"/>
    </source>
</evidence>
<accession>A0AA41Z9S5</accession>
<evidence type="ECO:0000313" key="3">
    <source>
        <dbReference type="Proteomes" id="UP001165667"/>
    </source>
</evidence>
<keyword evidence="3" id="KW-1185">Reference proteome</keyword>
<feature type="region of interest" description="Disordered" evidence="1">
    <location>
        <begin position="1"/>
        <end position="57"/>
    </location>
</feature>
<protein>
    <submittedName>
        <fullName evidence="2">Uncharacterized protein</fullName>
    </submittedName>
</protein>
<dbReference type="RefSeq" id="WP_282588283.1">
    <property type="nucleotide sequence ID" value="NZ_JAMOIM010000035.1"/>
</dbReference>
<organism evidence="2 3">
    <name type="scientific">Lichenifustis flavocetrariae</name>
    <dbReference type="NCBI Taxonomy" id="2949735"/>
    <lineage>
        <taxon>Bacteria</taxon>
        <taxon>Pseudomonadati</taxon>
        <taxon>Pseudomonadota</taxon>
        <taxon>Alphaproteobacteria</taxon>
        <taxon>Hyphomicrobiales</taxon>
        <taxon>Lichenihabitantaceae</taxon>
        <taxon>Lichenifustis</taxon>
    </lineage>
</organism>